<comment type="caution">
    <text evidence="1">The sequence shown here is derived from an EMBL/GenBank/DDBJ whole genome shotgun (WGS) entry which is preliminary data.</text>
</comment>
<evidence type="ECO:0000313" key="2">
    <source>
        <dbReference type="Proteomes" id="UP000674234"/>
    </source>
</evidence>
<dbReference type="AlphaFoldDB" id="A0A940WH70"/>
<organism evidence="1 2">
    <name type="scientific">Microbispora oryzae</name>
    <dbReference type="NCBI Taxonomy" id="2806554"/>
    <lineage>
        <taxon>Bacteria</taxon>
        <taxon>Bacillati</taxon>
        <taxon>Actinomycetota</taxon>
        <taxon>Actinomycetes</taxon>
        <taxon>Streptosporangiales</taxon>
        <taxon>Streptosporangiaceae</taxon>
        <taxon>Microbispora</taxon>
    </lineage>
</organism>
<dbReference type="SUPFAM" id="SSF56059">
    <property type="entry name" value="Glutathione synthetase ATP-binding domain-like"/>
    <property type="match status" value="1"/>
</dbReference>
<sequence>MIAWPEAMAEAHRLIADPAATDRAVSEAVAAAPAFQNRDFPLSPLPLLVRHEEAEPLRDDLAGYVALLGEVVRLYREHEEVQAWFGLGAGAHRLVMADAGPGDRPWVCRLDGYVEQETERLVILENNADAPAGTLFTARINDLVAGLSSGRGRLTSLTYRGGDLFLRALLEGARLAARADPGRCGEPGALAILQPAGAANRESAEMVSEFNARGIDAFLADPRELTVVRGRARFGDRGADLCWNKVNTVAWTGMMADAEFAKAWEAALLETPLVHLNPFGARYVAESKLALAFVQEPGFASLFTAEQRRLADRLLPWTRRVTSGELVERLLDDQRSYVVKQPYDIRGDGVTIGHDVPRAAWRQAVGQALREGHVAQRLVAPAAYPVITPGSDRVSMMAFSLDTYVLGGQVAGFGSKASHNARVNIFQGGRKLAVHVLTRDRV</sequence>
<proteinExistence type="predicted"/>
<evidence type="ECO:0000313" key="1">
    <source>
        <dbReference type="EMBL" id="MBP2705466.1"/>
    </source>
</evidence>
<dbReference type="Proteomes" id="UP000674234">
    <property type="component" value="Unassembled WGS sequence"/>
</dbReference>
<accession>A0A940WH70</accession>
<name>A0A940WH70_9ACTN</name>
<reference evidence="1" key="1">
    <citation type="submission" date="2021-02" db="EMBL/GenBank/DDBJ databases">
        <title>Draft genome sequence of Microbispora sp. RL4-1S isolated from rice leaves in Thailand.</title>
        <authorList>
            <person name="Muangham S."/>
            <person name="Duangmal K."/>
        </authorList>
    </citation>
    <scope>NUCLEOTIDE SEQUENCE</scope>
    <source>
        <strain evidence="1">RL4-1S</strain>
    </source>
</reference>
<keyword evidence="2" id="KW-1185">Reference proteome</keyword>
<dbReference type="EMBL" id="JAFCNB010000008">
    <property type="protein sequence ID" value="MBP2705466.1"/>
    <property type="molecule type" value="Genomic_DNA"/>
</dbReference>
<gene>
    <name evidence="1" type="ORF">JOL79_16770</name>
</gene>
<evidence type="ECO:0008006" key="3">
    <source>
        <dbReference type="Google" id="ProtNLM"/>
    </source>
</evidence>
<protein>
    <recommendedName>
        <fullName evidence="3">Circularly permuted type 2 ATP-grasp protein</fullName>
    </recommendedName>
</protein>
<dbReference type="RefSeq" id="WP_210156749.1">
    <property type="nucleotide sequence ID" value="NZ_JAFCNB010000008.1"/>
</dbReference>